<dbReference type="EMBL" id="CP136862">
    <property type="protein sequence ID" value="WOJ89329.1"/>
    <property type="molecule type" value="Genomic_DNA"/>
</dbReference>
<evidence type="ECO:0000313" key="1">
    <source>
        <dbReference type="EMBL" id="WOJ89329.1"/>
    </source>
</evidence>
<organism evidence="1 2">
    <name type="scientific">Methylocapsa polymorpha</name>
    <dbReference type="NCBI Taxonomy" id="3080828"/>
    <lineage>
        <taxon>Bacteria</taxon>
        <taxon>Pseudomonadati</taxon>
        <taxon>Pseudomonadota</taxon>
        <taxon>Alphaproteobacteria</taxon>
        <taxon>Hyphomicrobiales</taxon>
        <taxon>Beijerinckiaceae</taxon>
        <taxon>Methylocapsa</taxon>
    </lineage>
</organism>
<accession>A0ABZ0HSF5</accession>
<evidence type="ECO:0000313" key="2">
    <source>
        <dbReference type="Proteomes" id="UP001626536"/>
    </source>
</evidence>
<proteinExistence type="predicted"/>
<dbReference type="Proteomes" id="UP001626536">
    <property type="component" value="Chromosome"/>
</dbReference>
<sequence>MGILVQLRDIAAPHARHAGPGFADAERFGGRGRRSANANAPLDCLAGGALASRFHAWRGLSGRRYVCSVFPAQRNAWLGGLPEFDAAVAIAVKSDAHGELCRIMVFEPCWRDGQFRGDPDCVSAALSAGVCEWHVHLLAESPEARRVAIDDLTH</sequence>
<name>A0ABZ0HSF5_9HYPH</name>
<reference evidence="1 2" key="1">
    <citation type="submission" date="2023-10" db="EMBL/GenBank/DDBJ databases">
        <title>Novel methanotroph of the genus Methylocapsa from a subarctic wetland.</title>
        <authorList>
            <person name="Belova S.E."/>
            <person name="Oshkin I.Y."/>
            <person name="Miroshnikov K."/>
            <person name="Dedysh S.N."/>
        </authorList>
    </citation>
    <scope>NUCLEOTIDE SEQUENCE [LARGE SCALE GENOMIC DNA]</scope>
    <source>
        <strain evidence="1 2">RX1</strain>
    </source>
</reference>
<protein>
    <submittedName>
        <fullName evidence="1">Uncharacterized protein</fullName>
    </submittedName>
</protein>
<keyword evidence="2" id="KW-1185">Reference proteome</keyword>
<dbReference type="RefSeq" id="WP_407338772.1">
    <property type="nucleotide sequence ID" value="NZ_CP136862.1"/>
</dbReference>
<gene>
    <name evidence="1" type="ORF">RZS28_16250</name>
</gene>